<sequence>MIHRTPADFLDRNTYPLAQPESKTFTDLVNGCKKSLNETGACILKNFVHQSILDRMVLETERIVDKSHFCKDNHNVFFEKDDTSLPVDHPLRIREDTSLNSIPYDLMDPTDALHQLYNWYPLINFLSVVLGHTLYRMADPMAALTLNVMNEHQNHGWHYDESQITITLLIQKPEAGGVFECVPDLRKFDTDDYSKLGAILNGSDEGLVPLNVEPGDLLIFAGFYSLHRVTPVVGKTTRYVGTLCYKDKPNVLNSPEVQQLFYGRVNQG</sequence>
<accession>A0A160VDM9</accession>
<protein>
    <submittedName>
        <fullName evidence="2">ArpA protein-Streptomyces griseus</fullName>
    </submittedName>
</protein>
<gene>
    <name evidence="2" type="ORF">MGWOODY_Mmi1802</name>
</gene>
<dbReference type="SUPFAM" id="SSF51197">
    <property type="entry name" value="Clavaminate synthase-like"/>
    <property type="match status" value="1"/>
</dbReference>
<dbReference type="Gene3D" id="2.60.120.620">
    <property type="entry name" value="q2cbj1_9rhob like domain"/>
    <property type="match status" value="1"/>
</dbReference>
<dbReference type="PROSITE" id="PS51471">
    <property type="entry name" value="FE2OG_OXY"/>
    <property type="match status" value="1"/>
</dbReference>
<dbReference type="Pfam" id="PF23169">
    <property type="entry name" value="HalD"/>
    <property type="match status" value="1"/>
</dbReference>
<name>A0A160VDM9_9ZZZZ</name>
<dbReference type="EMBL" id="FAXC01000078">
    <property type="protein sequence ID" value="CUV08505.1"/>
    <property type="molecule type" value="Genomic_DNA"/>
</dbReference>
<feature type="domain" description="Fe2OG dioxygenase" evidence="1">
    <location>
        <begin position="139"/>
        <end position="247"/>
    </location>
</feature>
<evidence type="ECO:0000259" key="1">
    <source>
        <dbReference type="PROSITE" id="PS51471"/>
    </source>
</evidence>
<dbReference type="AlphaFoldDB" id="A0A160VDM9"/>
<evidence type="ECO:0000313" key="2">
    <source>
        <dbReference type="EMBL" id="CUV08505.1"/>
    </source>
</evidence>
<dbReference type="InterPro" id="IPR005123">
    <property type="entry name" value="Oxoglu/Fe-dep_dioxygenase_dom"/>
</dbReference>
<dbReference type="InterPro" id="IPR056470">
    <property type="entry name" value="BesD/HalB-like"/>
</dbReference>
<organism evidence="2">
    <name type="scientific">hydrothermal vent metagenome</name>
    <dbReference type="NCBI Taxonomy" id="652676"/>
    <lineage>
        <taxon>unclassified sequences</taxon>
        <taxon>metagenomes</taxon>
        <taxon>ecological metagenomes</taxon>
    </lineage>
</organism>
<proteinExistence type="predicted"/>
<reference evidence="2" key="1">
    <citation type="submission" date="2015-10" db="EMBL/GenBank/DDBJ databases">
        <authorList>
            <person name="Gilbert D.G."/>
        </authorList>
    </citation>
    <scope>NUCLEOTIDE SEQUENCE</scope>
</reference>